<evidence type="ECO:0000256" key="1">
    <source>
        <dbReference type="SAM" id="Phobius"/>
    </source>
</evidence>
<sequence length="296" mass="34080">MAETQVVKYAFQCGTMTVESIKFQSNNFVRSLSYLQSVPAYREICKFLMDSPLAKAFTKTPTMLYQNYLRKLWCTVVVEEPNPPEDDSEVRPLKEFKIKFIVKNDKKSLTLDFKIFVESTDKSDLDSDLSIRLRFGGKKSDFKQDSWFVRRYVLLKLFLVAFCLCCSSLRFSGRKKILRLATKDHAVCQDPAFCYKRSCVLSRSYVLLQKILRFVKILVLLQKILRSVKILRFATKDPAFCQDPGFATKDPAFCQDLAFCQDPAFCYKRSCVLSKTVVCLSCGLSKPTVCLSLRFV</sequence>
<accession>A0A6L2KJZ7</accession>
<gene>
    <name evidence="2" type="ORF">Tci_021789</name>
</gene>
<name>A0A6L2KJZ7_TANCI</name>
<dbReference type="AlphaFoldDB" id="A0A6L2KJZ7"/>
<evidence type="ECO:0000313" key="2">
    <source>
        <dbReference type="EMBL" id="GEU49811.1"/>
    </source>
</evidence>
<organism evidence="2">
    <name type="scientific">Tanacetum cinerariifolium</name>
    <name type="common">Dalmatian daisy</name>
    <name type="synonym">Chrysanthemum cinerariifolium</name>
    <dbReference type="NCBI Taxonomy" id="118510"/>
    <lineage>
        <taxon>Eukaryota</taxon>
        <taxon>Viridiplantae</taxon>
        <taxon>Streptophyta</taxon>
        <taxon>Embryophyta</taxon>
        <taxon>Tracheophyta</taxon>
        <taxon>Spermatophyta</taxon>
        <taxon>Magnoliopsida</taxon>
        <taxon>eudicotyledons</taxon>
        <taxon>Gunneridae</taxon>
        <taxon>Pentapetalae</taxon>
        <taxon>asterids</taxon>
        <taxon>campanulids</taxon>
        <taxon>Asterales</taxon>
        <taxon>Asteraceae</taxon>
        <taxon>Asteroideae</taxon>
        <taxon>Anthemideae</taxon>
        <taxon>Anthemidinae</taxon>
        <taxon>Tanacetum</taxon>
    </lineage>
</organism>
<keyword evidence="1" id="KW-1133">Transmembrane helix</keyword>
<proteinExistence type="predicted"/>
<feature type="transmembrane region" description="Helical" evidence="1">
    <location>
        <begin position="152"/>
        <end position="171"/>
    </location>
</feature>
<reference evidence="2" key="1">
    <citation type="journal article" date="2019" name="Sci. Rep.">
        <title>Draft genome of Tanacetum cinerariifolium, the natural source of mosquito coil.</title>
        <authorList>
            <person name="Yamashiro T."/>
            <person name="Shiraishi A."/>
            <person name="Satake H."/>
            <person name="Nakayama K."/>
        </authorList>
    </citation>
    <scope>NUCLEOTIDE SEQUENCE</scope>
</reference>
<dbReference type="EMBL" id="BKCJ010002619">
    <property type="protein sequence ID" value="GEU49811.1"/>
    <property type="molecule type" value="Genomic_DNA"/>
</dbReference>
<comment type="caution">
    <text evidence="2">The sequence shown here is derived from an EMBL/GenBank/DDBJ whole genome shotgun (WGS) entry which is preliminary data.</text>
</comment>
<keyword evidence="1" id="KW-0812">Transmembrane</keyword>
<keyword evidence="1" id="KW-0472">Membrane</keyword>
<protein>
    <submittedName>
        <fullName evidence="2">Uncharacterized protein</fullName>
    </submittedName>
</protein>